<keyword evidence="1" id="KW-1133">Transmembrane helix</keyword>
<evidence type="ECO:0000256" key="1">
    <source>
        <dbReference type="SAM" id="Phobius"/>
    </source>
</evidence>
<organism evidence="2 3">
    <name type="scientific">[Pantoea] beijingensis</name>
    <dbReference type="NCBI Taxonomy" id="1324864"/>
    <lineage>
        <taxon>Bacteria</taxon>
        <taxon>Pseudomonadati</taxon>
        <taxon>Pseudomonadota</taxon>
        <taxon>Gammaproteobacteria</taxon>
        <taxon>Enterobacterales</taxon>
        <taxon>Erwiniaceae</taxon>
        <taxon>Erwinia</taxon>
    </lineage>
</organism>
<comment type="caution">
    <text evidence="2">The sequence shown here is derived from an EMBL/GenBank/DDBJ whole genome shotgun (WGS) entry which is preliminary data.</text>
</comment>
<dbReference type="PANTHER" id="PTHR40278:SF1">
    <property type="entry name" value="DNA UTILIZATION PROTEIN HOFN"/>
    <property type="match status" value="1"/>
</dbReference>
<dbReference type="PANTHER" id="PTHR40278">
    <property type="entry name" value="DNA UTILIZATION PROTEIN HOFN"/>
    <property type="match status" value="1"/>
</dbReference>
<dbReference type="InterPro" id="IPR007813">
    <property type="entry name" value="PilN"/>
</dbReference>
<dbReference type="RefSeq" id="WP_128177098.1">
    <property type="nucleotide sequence ID" value="NZ_CP071409.1"/>
</dbReference>
<dbReference type="InterPro" id="IPR052534">
    <property type="entry name" value="Extracell_DNA_Util/SecSys_Comp"/>
</dbReference>
<gene>
    <name evidence="2" type="ORF">ED28_08710</name>
</gene>
<evidence type="ECO:0008006" key="4">
    <source>
        <dbReference type="Google" id="ProtNLM"/>
    </source>
</evidence>
<keyword evidence="1" id="KW-0472">Membrane</keyword>
<sequence length="178" mass="21171">MIWVNFLPWRQRRRQRALYQWLMRALTPLLFGISLSIAIGWQLSEENYRWRERIARQEEAITQAGVLSAYLAQSLQEQRQLQVVQQKRLQQRQRNRGWHQFSQQLAQLMPETLWLTTIKKREEGVRIVGFCQQLADVREFRQQLGTLSLFQQVENQGVIRQAPGQLQFILLAKEVLDG</sequence>
<dbReference type="Pfam" id="PF05137">
    <property type="entry name" value="PilN"/>
    <property type="match status" value="1"/>
</dbReference>
<accession>A0A443IEG4</accession>
<keyword evidence="1" id="KW-0812">Transmembrane</keyword>
<feature type="transmembrane region" description="Helical" evidence="1">
    <location>
        <begin position="21"/>
        <end position="43"/>
    </location>
</feature>
<name>A0A443IEG4_9GAMM</name>
<evidence type="ECO:0000313" key="2">
    <source>
        <dbReference type="EMBL" id="RWR02453.1"/>
    </source>
</evidence>
<reference evidence="2 3" key="1">
    <citation type="submission" date="2014-04" db="EMBL/GenBank/DDBJ databases">
        <title>Draft genome sequence of Pantoea beijingensis strain LMG 27579, an emerging pathogen to Pleurotus eryngii with potential industrial application.</title>
        <authorList>
            <person name="Xu F."/>
            <person name="Liu Y."/>
            <person name="Wang S."/>
            <person name="Yin Y."/>
            <person name="Ma Y."/>
            <person name="Zhao S."/>
            <person name="Rong C."/>
        </authorList>
    </citation>
    <scope>NUCLEOTIDE SEQUENCE [LARGE SCALE GENOMIC DNA]</scope>
    <source>
        <strain evidence="2 3">LMG 27579</strain>
    </source>
</reference>
<dbReference type="EMBL" id="JMEE01000023">
    <property type="protein sequence ID" value="RWR02453.1"/>
    <property type="molecule type" value="Genomic_DNA"/>
</dbReference>
<dbReference type="Proteomes" id="UP000288794">
    <property type="component" value="Unassembled WGS sequence"/>
</dbReference>
<evidence type="ECO:0000313" key="3">
    <source>
        <dbReference type="Proteomes" id="UP000288794"/>
    </source>
</evidence>
<keyword evidence="3" id="KW-1185">Reference proteome</keyword>
<protein>
    <recommendedName>
        <fullName evidence="4">Fimbrial assembly protein</fullName>
    </recommendedName>
</protein>
<dbReference type="AlphaFoldDB" id="A0A443IEG4"/>
<proteinExistence type="predicted"/>